<keyword evidence="4" id="KW-1185">Reference proteome</keyword>
<protein>
    <recommendedName>
        <fullName evidence="2">PX domain-containing protein</fullName>
    </recommendedName>
</protein>
<dbReference type="GO" id="GO:0005768">
    <property type="term" value="C:endosome"/>
    <property type="evidence" value="ECO:0007669"/>
    <property type="project" value="TreeGrafter"/>
</dbReference>
<dbReference type="PANTHER" id="PTHR10555">
    <property type="entry name" value="SORTING NEXIN"/>
    <property type="match status" value="1"/>
</dbReference>
<name>A0AAD1X9D0_EUPCR</name>
<dbReference type="PROSITE" id="PS50195">
    <property type="entry name" value="PX"/>
    <property type="match status" value="1"/>
</dbReference>
<feature type="region of interest" description="Disordered" evidence="1">
    <location>
        <begin position="1"/>
        <end position="24"/>
    </location>
</feature>
<dbReference type="SUPFAM" id="SSF64268">
    <property type="entry name" value="PX domain"/>
    <property type="match status" value="1"/>
</dbReference>
<reference evidence="3" key="1">
    <citation type="submission" date="2023-07" db="EMBL/GenBank/DDBJ databases">
        <authorList>
            <consortium name="AG Swart"/>
            <person name="Singh M."/>
            <person name="Singh A."/>
            <person name="Seah K."/>
            <person name="Emmerich C."/>
        </authorList>
    </citation>
    <scope>NUCLEOTIDE SEQUENCE</scope>
    <source>
        <strain evidence="3">DP1</strain>
    </source>
</reference>
<dbReference type="Pfam" id="PF00787">
    <property type="entry name" value="PX"/>
    <property type="match status" value="1"/>
</dbReference>
<feature type="compositionally biased region" description="Polar residues" evidence="1">
    <location>
        <begin position="1"/>
        <end position="17"/>
    </location>
</feature>
<dbReference type="CDD" id="cd06093">
    <property type="entry name" value="PX_domain"/>
    <property type="match status" value="1"/>
</dbReference>
<organism evidence="3 4">
    <name type="scientific">Euplotes crassus</name>
    <dbReference type="NCBI Taxonomy" id="5936"/>
    <lineage>
        <taxon>Eukaryota</taxon>
        <taxon>Sar</taxon>
        <taxon>Alveolata</taxon>
        <taxon>Ciliophora</taxon>
        <taxon>Intramacronucleata</taxon>
        <taxon>Spirotrichea</taxon>
        <taxon>Hypotrichia</taxon>
        <taxon>Euplotida</taxon>
        <taxon>Euplotidae</taxon>
        <taxon>Moneuplotes</taxon>
    </lineage>
</organism>
<feature type="domain" description="PX" evidence="2">
    <location>
        <begin position="176"/>
        <end position="284"/>
    </location>
</feature>
<gene>
    <name evidence="3" type="ORF">ECRASSUSDP1_LOCUS4923</name>
</gene>
<dbReference type="AlphaFoldDB" id="A0AAD1X9D0"/>
<dbReference type="GO" id="GO:0035091">
    <property type="term" value="F:phosphatidylinositol binding"/>
    <property type="evidence" value="ECO:0007669"/>
    <property type="project" value="InterPro"/>
</dbReference>
<dbReference type="PANTHER" id="PTHR10555:SF170">
    <property type="entry name" value="FI18122P1"/>
    <property type="match status" value="1"/>
</dbReference>
<dbReference type="EMBL" id="CAMPGE010004740">
    <property type="protein sequence ID" value="CAI2363587.1"/>
    <property type="molecule type" value="Genomic_DNA"/>
</dbReference>
<feature type="compositionally biased region" description="Acidic residues" evidence="1">
    <location>
        <begin position="573"/>
        <end position="588"/>
    </location>
</feature>
<comment type="caution">
    <text evidence="3">The sequence shown here is derived from an EMBL/GenBank/DDBJ whole genome shotgun (WGS) entry which is preliminary data.</text>
</comment>
<proteinExistence type="predicted"/>
<dbReference type="SMART" id="SM00312">
    <property type="entry name" value="PX"/>
    <property type="match status" value="1"/>
</dbReference>
<sequence>MEQETSPKASTEDQTPDPQARAQKQKFLLENIVNPGYKKELFAAYIADKRENGGDIDNWSLEELKEVVYDFQNSYEVSLNSDENNDSYEIDYHESPELFGDGASQNCDSQNVNSELSYTNDSNSTKHPVEEDQKISTEISKHQEGGEQRMRASSMCDIEDTTRISDLTAFNKVPDHSITITDAVHNSGGLFSFSYVEYYIETQPFGWNVKRREQDFQRLRNYLLKKFPQFVIPPLIQNKLFEMQSDKETKKVYFQEFLREVSSNPELCACKFLEEFLSITDYEGFKEVRRLREKEPAPKSLKEYTNIKGIAKLTIKCQNIKTLDHYDKFFINKYEQILKDLRTTSNQIHMNALNLADSIKKFTLNLDTLSELFQDCGFTSKVQFYEDLKSVTKTYEESVIQQAETLVKELDLSLNFQILQANSFREFHKHKEEVDYELHKFGNDLLYKKDQLWNSREKPDTHKKWKLNKKDLDNISKLLENEALARTKMLPKETHFYWDKSNQFKHLQHRSLKEIERCNDVLGSKLQKLFNKISAEQLKIVNKLHVSWGDYLGEYIDTEVSSYNNTPCKEEAKEGEDSENEELDNINN</sequence>
<evidence type="ECO:0000256" key="1">
    <source>
        <dbReference type="SAM" id="MobiDB-lite"/>
    </source>
</evidence>
<evidence type="ECO:0000313" key="4">
    <source>
        <dbReference type="Proteomes" id="UP001295684"/>
    </source>
</evidence>
<dbReference type="Gene3D" id="3.30.1520.10">
    <property type="entry name" value="Phox-like domain"/>
    <property type="match status" value="1"/>
</dbReference>
<dbReference type="Proteomes" id="UP001295684">
    <property type="component" value="Unassembled WGS sequence"/>
</dbReference>
<evidence type="ECO:0000313" key="3">
    <source>
        <dbReference type="EMBL" id="CAI2363587.1"/>
    </source>
</evidence>
<accession>A0AAD1X9D0</accession>
<feature type="region of interest" description="Disordered" evidence="1">
    <location>
        <begin position="96"/>
        <end position="134"/>
    </location>
</feature>
<evidence type="ECO:0000259" key="2">
    <source>
        <dbReference type="PROSITE" id="PS50195"/>
    </source>
</evidence>
<dbReference type="InterPro" id="IPR001683">
    <property type="entry name" value="PX_dom"/>
</dbReference>
<feature type="region of interest" description="Disordered" evidence="1">
    <location>
        <begin position="568"/>
        <end position="588"/>
    </location>
</feature>
<dbReference type="InterPro" id="IPR036871">
    <property type="entry name" value="PX_dom_sf"/>
</dbReference>
<feature type="compositionally biased region" description="Polar residues" evidence="1">
    <location>
        <begin position="103"/>
        <end position="126"/>
    </location>
</feature>